<dbReference type="Gene3D" id="3.40.50.300">
    <property type="entry name" value="P-loop containing nucleotide triphosphate hydrolases"/>
    <property type="match status" value="2"/>
</dbReference>
<feature type="coiled-coil region" evidence="1">
    <location>
        <begin position="211"/>
        <end position="282"/>
    </location>
</feature>
<protein>
    <submittedName>
        <fullName evidence="3">Exonuclease SbcC</fullName>
    </submittedName>
</protein>
<dbReference type="SUPFAM" id="SSF52540">
    <property type="entry name" value="P-loop containing nucleoside triphosphate hydrolases"/>
    <property type="match status" value="2"/>
</dbReference>
<evidence type="ECO:0000313" key="3">
    <source>
        <dbReference type="EMBL" id="TCO07724.1"/>
    </source>
</evidence>
<keyword evidence="1" id="KW-0175">Coiled coil</keyword>
<dbReference type="PANTHER" id="PTHR32114:SF2">
    <property type="entry name" value="ABC TRANSPORTER ABCH.3"/>
    <property type="match status" value="1"/>
</dbReference>
<evidence type="ECO:0000256" key="1">
    <source>
        <dbReference type="SAM" id="Coils"/>
    </source>
</evidence>
<reference evidence="3 4" key="1">
    <citation type="submission" date="2019-03" db="EMBL/GenBank/DDBJ databases">
        <title>Genomic Encyclopedia of Type Strains, Phase IV (KMG-IV): sequencing the most valuable type-strain genomes for metagenomic binning, comparative biology and taxonomic classification.</title>
        <authorList>
            <person name="Goeker M."/>
        </authorList>
    </citation>
    <scope>NUCLEOTIDE SEQUENCE [LARGE SCALE GENOMIC DNA]</scope>
    <source>
        <strain evidence="3 4">DSM 24179</strain>
    </source>
</reference>
<dbReference type="Proteomes" id="UP000295221">
    <property type="component" value="Unassembled WGS sequence"/>
</dbReference>
<dbReference type="AlphaFoldDB" id="A0A4R2GHL7"/>
<keyword evidence="3" id="KW-0269">Exonuclease</keyword>
<dbReference type="Pfam" id="PF13558">
    <property type="entry name" value="SbcC_Walker_B"/>
    <property type="match status" value="1"/>
</dbReference>
<dbReference type="InterPro" id="IPR027417">
    <property type="entry name" value="P-loop_NTPase"/>
</dbReference>
<dbReference type="InterPro" id="IPR038729">
    <property type="entry name" value="Rad50/SbcC_AAA"/>
</dbReference>
<dbReference type="OrthoDB" id="9795626at2"/>
<dbReference type="PANTHER" id="PTHR32114">
    <property type="entry name" value="ABC TRANSPORTER ABCH.3"/>
    <property type="match status" value="1"/>
</dbReference>
<gene>
    <name evidence="3" type="ORF">EV194_107108</name>
</gene>
<feature type="coiled-coil region" evidence="1">
    <location>
        <begin position="824"/>
        <end position="868"/>
    </location>
</feature>
<dbReference type="RefSeq" id="WP_132434044.1">
    <property type="nucleotide sequence ID" value="NZ_SLWK01000007.1"/>
</dbReference>
<organism evidence="3 4">
    <name type="scientific">Natronoflexus pectinivorans</name>
    <dbReference type="NCBI Taxonomy" id="682526"/>
    <lineage>
        <taxon>Bacteria</taxon>
        <taxon>Pseudomonadati</taxon>
        <taxon>Bacteroidota</taxon>
        <taxon>Bacteroidia</taxon>
        <taxon>Marinilabiliales</taxon>
        <taxon>Marinilabiliaceae</taxon>
        <taxon>Natronoflexus</taxon>
    </lineage>
</organism>
<dbReference type="GO" id="GO:0004527">
    <property type="term" value="F:exonuclease activity"/>
    <property type="evidence" value="ECO:0007669"/>
    <property type="project" value="UniProtKB-KW"/>
</dbReference>
<sequence>MIPHKLNLQGLYSYINKQSIDFDNLTRDGLFGIFGSVGSGKSSVLEAISFALYGNTERLNSRDNRAYNMMNLRSDKMFLEFEFSNGENRRFLCRVEGKRNSKKFEDVGKLNRTCYEMAENGEWIPIDTPVEEITGLSYDNFRRTVIIPQGKFQEFLQLGPKERTAMMQELFHLHRYDLYAGVAELHNKSVKVLDGLDGQLKTLGEIKPEQIEELTVQLEKLKGESVTLEKELKDVQDKLTALKRLQELKVKQENAQKFLSQLVEKEKDVDNQEKELNLYEKSVRLFKSLLDASHRLKNDVLGNEKYLKDALLEHEKLKKQLEEASVQFQKTKIEYEKRDLMKREADEIKKLSEVLTFRQTIGELIKRRQKGEQMLKEKRAVQTDIREMIQGASVKLTIEKAQLPDFAVLMEIKEWYRHREQLNKDAASLLKQQQEHNQQSEDFESKLQKHVRELGLSMPDGMETLSFCKELLKQAELQTAKFEEQLKEIEQNRVRLKVQNELQGFAVELKDGKPCPLCGSEHHPDLLKPENVHEELTALSQHTDVIQKGRQNIAMLEKHILKIQAELSSYWNEKTRNEKEISANKQETEAHLKTFRWEGHRPDSSEKLTRELEKHKTLTVAINAGEKMLDQLRRNLEDAEKDLKKYEELLTTLGNELTAKESRVETLLADIRHLNMEDFREAGAQELIDKSSELVKMADAIEIRYQKEEEHVNGLTRKQSELTGKVSELQKAGLQLRDSLTKNELKIDDLLRENDELNREKLLAILASEPDVDKIRKEIEEYRNLLAAKRSEVKQLEADLQGQKFDPVEWEALNKRNETLSDNFKKLNIESGQLAEKKKRLETDYLKYKELTKTREEAELRAADLSDLRNLFKGSGFVNYISTVYLQELCKAANDRFYKLTRQQLSLELGDDNMFYIRDFLNEGRVRSVKTLSGGQTFQAALSLALALADSIQKHTSEHGNFFFLDEGFGTLDKDSLRVVFDTLKSLRHENRIVGVISHVEEMQQEITTFLKVVNEEKTGSQVTASWEIS</sequence>
<feature type="coiled-coil region" evidence="1">
    <location>
        <begin position="412"/>
        <end position="499"/>
    </location>
</feature>
<feature type="coiled-coil region" evidence="1">
    <location>
        <begin position="698"/>
        <end position="799"/>
    </location>
</feature>
<feature type="domain" description="Rad50/SbcC-type AAA" evidence="2">
    <location>
        <begin position="5"/>
        <end position="263"/>
    </location>
</feature>
<dbReference type="GO" id="GO:0006302">
    <property type="term" value="P:double-strand break repair"/>
    <property type="evidence" value="ECO:0007669"/>
    <property type="project" value="InterPro"/>
</dbReference>
<feature type="coiled-coil region" evidence="1">
    <location>
        <begin position="307"/>
        <end position="338"/>
    </location>
</feature>
<keyword evidence="3" id="KW-0378">Hydrolase</keyword>
<dbReference type="EMBL" id="SLWK01000007">
    <property type="protein sequence ID" value="TCO07724.1"/>
    <property type="molecule type" value="Genomic_DNA"/>
</dbReference>
<dbReference type="Pfam" id="PF13476">
    <property type="entry name" value="AAA_23"/>
    <property type="match status" value="1"/>
</dbReference>
<accession>A0A4R2GHL7</accession>
<evidence type="ECO:0000313" key="4">
    <source>
        <dbReference type="Proteomes" id="UP000295221"/>
    </source>
</evidence>
<feature type="coiled-coil region" evidence="1">
    <location>
        <begin position="622"/>
        <end position="663"/>
    </location>
</feature>
<name>A0A4R2GHL7_9BACT</name>
<proteinExistence type="predicted"/>
<keyword evidence="3" id="KW-0540">Nuclease</keyword>
<evidence type="ECO:0000259" key="2">
    <source>
        <dbReference type="Pfam" id="PF13476"/>
    </source>
</evidence>
<comment type="caution">
    <text evidence="3">The sequence shown here is derived from an EMBL/GenBank/DDBJ whole genome shotgun (WGS) entry which is preliminary data.</text>
</comment>
<keyword evidence="4" id="KW-1185">Reference proteome</keyword>
<dbReference type="GO" id="GO:0016887">
    <property type="term" value="F:ATP hydrolysis activity"/>
    <property type="evidence" value="ECO:0007669"/>
    <property type="project" value="InterPro"/>
</dbReference>